<feature type="compositionally biased region" description="Basic and acidic residues" evidence="1">
    <location>
        <begin position="28"/>
        <end position="40"/>
    </location>
</feature>
<reference evidence="3" key="1">
    <citation type="submission" date="2011-08" db="EMBL/GenBank/DDBJ databases">
        <authorList>
            <person name="Rombauts S."/>
        </authorList>
    </citation>
    <scope>NUCLEOTIDE SEQUENCE</scope>
    <source>
        <strain evidence="3">London</strain>
    </source>
</reference>
<dbReference type="AlphaFoldDB" id="T1K6K7"/>
<protein>
    <submittedName>
        <fullName evidence="2">Uncharacterized protein</fullName>
    </submittedName>
</protein>
<keyword evidence="3" id="KW-1185">Reference proteome</keyword>
<proteinExistence type="predicted"/>
<dbReference type="HOGENOM" id="CLU_3052924_0_0_1"/>
<accession>T1K6K7</accession>
<evidence type="ECO:0000256" key="1">
    <source>
        <dbReference type="SAM" id="MobiDB-lite"/>
    </source>
</evidence>
<dbReference type="Proteomes" id="UP000015104">
    <property type="component" value="Unassembled WGS sequence"/>
</dbReference>
<evidence type="ECO:0000313" key="3">
    <source>
        <dbReference type="Proteomes" id="UP000015104"/>
    </source>
</evidence>
<feature type="region of interest" description="Disordered" evidence="1">
    <location>
        <begin position="1"/>
        <end position="54"/>
    </location>
</feature>
<evidence type="ECO:0000313" key="2">
    <source>
        <dbReference type="EnsemblMetazoa" id="tetur06g00840.1"/>
    </source>
</evidence>
<dbReference type="EnsemblMetazoa" id="tetur06g00840.1">
    <property type="protein sequence ID" value="tetur06g00840.1"/>
    <property type="gene ID" value="tetur06g00840"/>
</dbReference>
<organism evidence="2 3">
    <name type="scientific">Tetranychus urticae</name>
    <name type="common">Two-spotted spider mite</name>
    <dbReference type="NCBI Taxonomy" id="32264"/>
    <lineage>
        <taxon>Eukaryota</taxon>
        <taxon>Metazoa</taxon>
        <taxon>Ecdysozoa</taxon>
        <taxon>Arthropoda</taxon>
        <taxon>Chelicerata</taxon>
        <taxon>Arachnida</taxon>
        <taxon>Acari</taxon>
        <taxon>Acariformes</taxon>
        <taxon>Trombidiformes</taxon>
        <taxon>Prostigmata</taxon>
        <taxon>Eleutherengona</taxon>
        <taxon>Raphignathae</taxon>
        <taxon>Tetranychoidea</taxon>
        <taxon>Tetranychidae</taxon>
        <taxon>Tetranychus</taxon>
    </lineage>
</organism>
<dbReference type="EMBL" id="CAEY01001792">
    <property type="status" value="NOT_ANNOTATED_CDS"/>
    <property type="molecule type" value="Genomic_DNA"/>
</dbReference>
<name>T1K6K7_TETUR</name>
<feature type="compositionally biased region" description="Basic residues" evidence="1">
    <location>
        <begin position="1"/>
        <end position="22"/>
    </location>
</feature>
<sequence>MKTKTNKLTRHKLLSHQKRKQNKIMNQDYHRKLKEKERKGNGRIYKDKRRFYDH</sequence>
<reference evidence="2" key="2">
    <citation type="submission" date="2015-06" db="UniProtKB">
        <authorList>
            <consortium name="EnsemblMetazoa"/>
        </authorList>
    </citation>
    <scope>IDENTIFICATION</scope>
</reference>